<dbReference type="Proteomes" id="UP000245712">
    <property type="component" value="Unassembled WGS sequence"/>
</dbReference>
<reference evidence="1 2" key="1">
    <citation type="submission" date="2018-05" db="EMBL/GenBank/DDBJ databases">
        <title>Genomic Encyclopedia of Type Strains, Phase IV (KMG-V): Genome sequencing to study the core and pangenomes of soil and plant-associated prokaryotes.</title>
        <authorList>
            <person name="Whitman W."/>
        </authorList>
    </citation>
    <scope>NUCLEOTIDE SEQUENCE [LARGE SCALE GENOMIC DNA]</scope>
    <source>
        <strain evidence="1 2">SCZa-39</strain>
    </source>
</reference>
<name>A0ABX5K9Q4_9BURK</name>
<dbReference type="RefSeq" id="WP_116614952.1">
    <property type="nucleotide sequence ID" value="NZ_QEOB01000042.1"/>
</dbReference>
<organism evidence="1 2">
    <name type="scientific">Paraburkholderia unamae</name>
    <dbReference type="NCBI Taxonomy" id="219649"/>
    <lineage>
        <taxon>Bacteria</taxon>
        <taxon>Pseudomonadati</taxon>
        <taxon>Pseudomonadota</taxon>
        <taxon>Betaproteobacteria</taxon>
        <taxon>Burkholderiales</taxon>
        <taxon>Burkholderiaceae</taxon>
        <taxon>Paraburkholderia</taxon>
    </lineage>
</organism>
<dbReference type="InterPro" id="IPR023346">
    <property type="entry name" value="Lysozyme-like_dom_sf"/>
</dbReference>
<protein>
    <submittedName>
        <fullName evidence="1">Muramidase (Phage lysozyme)</fullName>
    </submittedName>
</protein>
<gene>
    <name evidence="1" type="ORF">C7402_14212</name>
</gene>
<dbReference type="SUPFAM" id="SSF53955">
    <property type="entry name" value="Lysozyme-like"/>
    <property type="match status" value="1"/>
</dbReference>
<dbReference type="Gene3D" id="1.10.530.10">
    <property type="match status" value="1"/>
</dbReference>
<dbReference type="EMBL" id="QEOB01000042">
    <property type="protein sequence ID" value="PVX61221.1"/>
    <property type="molecule type" value="Genomic_DNA"/>
</dbReference>
<comment type="caution">
    <text evidence="1">The sequence shown here is derived from an EMBL/GenBank/DDBJ whole genome shotgun (WGS) entry which is preliminary data.</text>
</comment>
<keyword evidence="2" id="KW-1185">Reference proteome</keyword>
<accession>A0ABX5K9Q4</accession>
<proteinExistence type="predicted"/>
<dbReference type="CDD" id="cd00736">
    <property type="entry name" value="lambda_lys-like"/>
    <property type="match status" value="1"/>
</dbReference>
<sequence length="161" mass="17206">MPTITPAQAGGANRCAFLDAIANSEIGPALLAETQNGYNVLVGSTPAHPLTFSSYATHPDILNQALNSTAAGRYQLLYRYWGSYSKMLNLPDFGPLSQDKIALQQIRECNALLFIDAGNFAHAVALCSRIWASLPGNDYGQHQNAIALLQSYYTAAGGTLA</sequence>
<evidence type="ECO:0000313" key="1">
    <source>
        <dbReference type="EMBL" id="PVX61221.1"/>
    </source>
</evidence>
<evidence type="ECO:0000313" key="2">
    <source>
        <dbReference type="Proteomes" id="UP000245712"/>
    </source>
</evidence>